<dbReference type="Gene3D" id="2.60.40.3940">
    <property type="match status" value="1"/>
</dbReference>
<keyword evidence="4" id="KW-1185">Reference proteome</keyword>
<feature type="chain" id="PRO_5047055679" description="Putative tail fiber protein gp53-like C-terminal domain-containing protein" evidence="1">
    <location>
        <begin position="16"/>
        <end position="335"/>
    </location>
</feature>
<feature type="signal peptide" evidence="1">
    <location>
        <begin position="1"/>
        <end position="15"/>
    </location>
</feature>
<evidence type="ECO:0000313" key="3">
    <source>
        <dbReference type="EMBL" id="MCJ1959642.1"/>
    </source>
</evidence>
<protein>
    <recommendedName>
        <fullName evidence="2">Putative tail fiber protein gp53-like C-terminal domain-containing protein</fullName>
    </recommendedName>
</protein>
<sequence length="335" mass="34558">MMAALALQLTTAGLAAVRAASGTSETVISQLGLSSAPFVSAPTLLALPGEFKRLAIEGGTAASQTVIHLTAYDETSEVWNATGFGLYLDDGTLFATYSAQETVLSKAGLAFALLAFDIALSAEVVDQIAFGAATFVWPPATQGTRGIARIATDEEAAAQEDAQTIITPRTLGQRLGDLANSISQTLTSYASRSLRVTGGGLVSGGGDLSQDRQLSVSEASAAQVTEGTSSNTVVTPRRLGPITMLLQQNGFIRFFGFQIAWGRFTATPNAVTAVQFAEAFPTACFSAVVSGVVNSNGGSQDNPPATIASTITASGFSVFSADDEYDVTCYIAVGH</sequence>
<keyword evidence="1" id="KW-0732">Signal</keyword>
<feature type="domain" description="Putative tail fiber protein gp53-like C-terminal" evidence="2">
    <location>
        <begin position="259"/>
        <end position="335"/>
    </location>
</feature>
<dbReference type="Pfam" id="PF21882">
    <property type="entry name" value="Gp53-like_C"/>
    <property type="match status" value="1"/>
</dbReference>
<dbReference type="Proteomes" id="UP001162802">
    <property type="component" value="Unassembled WGS sequence"/>
</dbReference>
<proteinExistence type="predicted"/>
<dbReference type="InterPro" id="IPR054075">
    <property type="entry name" value="Gp53-like_C"/>
</dbReference>
<accession>A0ABT0A8W8</accession>
<evidence type="ECO:0000256" key="1">
    <source>
        <dbReference type="SAM" id="SignalP"/>
    </source>
</evidence>
<organism evidence="3 4">
    <name type="scientific">Novosphingobium mangrovi</name>
    <name type="common">ex Hu et al. 2023</name>
    <dbReference type="NCBI Taxonomy" id="2930094"/>
    <lineage>
        <taxon>Bacteria</taxon>
        <taxon>Pseudomonadati</taxon>
        <taxon>Pseudomonadota</taxon>
        <taxon>Alphaproteobacteria</taxon>
        <taxon>Sphingomonadales</taxon>
        <taxon>Sphingomonadaceae</taxon>
        <taxon>Novosphingobium</taxon>
    </lineage>
</organism>
<dbReference type="RefSeq" id="WP_243796880.1">
    <property type="nucleotide sequence ID" value="NZ_JALHAT010000003.1"/>
</dbReference>
<evidence type="ECO:0000313" key="4">
    <source>
        <dbReference type="Proteomes" id="UP001162802"/>
    </source>
</evidence>
<comment type="caution">
    <text evidence="3">The sequence shown here is derived from an EMBL/GenBank/DDBJ whole genome shotgun (WGS) entry which is preliminary data.</text>
</comment>
<gene>
    <name evidence="3" type="ORF">MTR65_02965</name>
</gene>
<dbReference type="EMBL" id="JALHAT010000003">
    <property type="protein sequence ID" value="MCJ1959642.1"/>
    <property type="molecule type" value="Genomic_DNA"/>
</dbReference>
<reference evidence="3" key="1">
    <citation type="submission" date="2022-03" db="EMBL/GenBank/DDBJ databases">
        <title>Identification of a novel bacterium isolated from mangrove sediments.</title>
        <authorList>
            <person name="Pan X."/>
        </authorList>
    </citation>
    <scope>NUCLEOTIDE SEQUENCE</scope>
    <source>
        <strain evidence="3">B2637</strain>
    </source>
</reference>
<name>A0ABT0A8W8_9SPHN</name>
<evidence type="ECO:0000259" key="2">
    <source>
        <dbReference type="Pfam" id="PF21882"/>
    </source>
</evidence>